<evidence type="ECO:0000313" key="3">
    <source>
        <dbReference type="Proteomes" id="UP001345219"/>
    </source>
</evidence>
<dbReference type="Proteomes" id="UP001345219">
    <property type="component" value="Chromosome 5"/>
</dbReference>
<proteinExistence type="predicted"/>
<gene>
    <name evidence="2" type="ORF">SAY87_005242</name>
</gene>
<name>A0AAN7K882_9MYRT</name>
<evidence type="ECO:0000256" key="1">
    <source>
        <dbReference type="SAM" id="MobiDB-lite"/>
    </source>
</evidence>
<comment type="caution">
    <text evidence="2">The sequence shown here is derived from an EMBL/GenBank/DDBJ whole genome shotgun (WGS) entry which is preliminary data.</text>
</comment>
<keyword evidence="3" id="KW-1185">Reference proteome</keyword>
<feature type="region of interest" description="Disordered" evidence="1">
    <location>
        <begin position="64"/>
        <end position="88"/>
    </location>
</feature>
<accession>A0AAN7K882</accession>
<evidence type="ECO:0000313" key="2">
    <source>
        <dbReference type="EMBL" id="KAK4760349.1"/>
    </source>
</evidence>
<reference evidence="2 3" key="1">
    <citation type="journal article" date="2023" name="Hortic Res">
        <title>Pangenome of water caltrop reveals structural variations and asymmetric subgenome divergence after allopolyploidization.</title>
        <authorList>
            <person name="Zhang X."/>
            <person name="Chen Y."/>
            <person name="Wang L."/>
            <person name="Yuan Y."/>
            <person name="Fang M."/>
            <person name="Shi L."/>
            <person name="Lu R."/>
            <person name="Comes H.P."/>
            <person name="Ma Y."/>
            <person name="Chen Y."/>
            <person name="Huang G."/>
            <person name="Zhou Y."/>
            <person name="Zheng Z."/>
            <person name="Qiu Y."/>
        </authorList>
    </citation>
    <scope>NUCLEOTIDE SEQUENCE [LARGE SCALE GENOMIC DNA]</scope>
    <source>
        <tissue evidence="2">Roots</tissue>
    </source>
</reference>
<sequence length="120" mass="14213">MGRNPDPDVSRRNKPDEFTVNIHFFRKNEDDSVEETRNEGETQIQKLTSVFYLKKRRRNMCRLRKGQARPRPLRAEGEGGMRDNGEERDERCSLTLIYQSMADGCWLSCQKNQMESWILE</sequence>
<dbReference type="EMBL" id="JAXIOK010000010">
    <property type="protein sequence ID" value="KAK4760349.1"/>
    <property type="molecule type" value="Genomic_DNA"/>
</dbReference>
<dbReference type="AlphaFoldDB" id="A0AAN7K882"/>
<protein>
    <submittedName>
        <fullName evidence="2">Uncharacterized protein</fullName>
    </submittedName>
</protein>
<feature type="compositionally biased region" description="Basic and acidic residues" evidence="1">
    <location>
        <begin position="73"/>
        <end position="88"/>
    </location>
</feature>
<organism evidence="2 3">
    <name type="scientific">Trapa incisa</name>
    <dbReference type="NCBI Taxonomy" id="236973"/>
    <lineage>
        <taxon>Eukaryota</taxon>
        <taxon>Viridiplantae</taxon>
        <taxon>Streptophyta</taxon>
        <taxon>Embryophyta</taxon>
        <taxon>Tracheophyta</taxon>
        <taxon>Spermatophyta</taxon>
        <taxon>Magnoliopsida</taxon>
        <taxon>eudicotyledons</taxon>
        <taxon>Gunneridae</taxon>
        <taxon>Pentapetalae</taxon>
        <taxon>rosids</taxon>
        <taxon>malvids</taxon>
        <taxon>Myrtales</taxon>
        <taxon>Lythraceae</taxon>
        <taxon>Trapa</taxon>
    </lineage>
</organism>